<dbReference type="InterPro" id="IPR036770">
    <property type="entry name" value="Ankyrin_rpt-contain_sf"/>
</dbReference>
<gene>
    <name evidence="5" type="ORF">FOL46_005828</name>
</gene>
<dbReference type="SMART" id="SM00248">
    <property type="entry name" value="ANK"/>
    <property type="match status" value="3"/>
</dbReference>
<evidence type="ECO:0000313" key="6">
    <source>
        <dbReference type="Proteomes" id="UP000572268"/>
    </source>
</evidence>
<dbReference type="InterPro" id="IPR002110">
    <property type="entry name" value="Ankyrin_rpt"/>
</dbReference>
<proteinExistence type="predicted"/>
<dbReference type="PANTHER" id="PTHR24171">
    <property type="entry name" value="ANKYRIN REPEAT DOMAIN-CONTAINING PROTEIN 39-RELATED"/>
    <property type="match status" value="1"/>
</dbReference>
<comment type="caution">
    <text evidence="5">The sequence shown here is derived from an EMBL/GenBank/DDBJ whole genome shotgun (WGS) entry which is preliminary data.</text>
</comment>
<feature type="repeat" description="ANK" evidence="3">
    <location>
        <begin position="138"/>
        <end position="170"/>
    </location>
</feature>
<evidence type="ECO:0000256" key="3">
    <source>
        <dbReference type="PROSITE-ProRule" id="PRU00023"/>
    </source>
</evidence>
<dbReference type="PROSITE" id="PS50088">
    <property type="entry name" value="ANK_REPEAT"/>
    <property type="match status" value="2"/>
</dbReference>
<keyword evidence="1" id="KW-0677">Repeat</keyword>
<evidence type="ECO:0000256" key="2">
    <source>
        <dbReference type="ARBA" id="ARBA00023043"/>
    </source>
</evidence>
<reference evidence="5 6" key="1">
    <citation type="submission" date="2020-04" db="EMBL/GenBank/DDBJ databases">
        <title>Perkinsus olseni comparative genomics.</title>
        <authorList>
            <person name="Bogema D.R."/>
        </authorList>
    </citation>
    <scope>NUCLEOTIDE SEQUENCE [LARGE SCALE GENOMIC DNA]</scope>
    <source>
        <strain evidence="5">ATCC PRA-31</strain>
    </source>
</reference>
<feature type="region of interest" description="Disordered" evidence="4">
    <location>
        <begin position="1"/>
        <end position="40"/>
    </location>
</feature>
<feature type="compositionally biased region" description="Low complexity" evidence="4">
    <location>
        <begin position="1"/>
        <end position="25"/>
    </location>
</feature>
<sequence length="590" mass="64270">MSADPTTASFTAEASTGSSSAAARKLPPPSRPKKSENPSVLESLGIVVAKGSKKRVKLAASESRRVRARTKERTAEEESRIAVLREERVRQRAEKEHPMNSLFAACRSNDSLTIADLIGHKEVGANVKYPHPIDGLGVGAAAIHVAAQYGATGAVTTLLDAGADKEQVTEQGQTALHVAAKRGLPATCQLLIAKGANLGVKDRFGCTPLDLAKREEHRSNFHAEVVKLLKRTVSQRREVPAAPVTGRKRARRRQKVYQWLRQSCVAVKWLQRGLRLREKSFLMHRLSIHLRSAAKPKRPSNVGKEASGRGSALSSITNVEVARQMRAARDRAEKKALPREAKQEALADLCALYEESLTATRRPHYSSYEFSELALTAARAPSVGGAAEEVLRMVLEEVVDRREPVNCRGKLGRSTYDLITRAANDHTSARAGGDFSENVPLNQGWTMVSLKNLTAGFCSPRGLRIMAEKSLGGKLIAEYVGDRVLASEAAVELSSGLSGRGAVQMLTGLCNYTMHYPKLDAEGYEAVSVGVWTRLLGVASRHSVTDLALSDFSILYRKIAEVLPHLDQGSRHDVARASEWLLMYAEAVPE</sequence>
<evidence type="ECO:0000256" key="1">
    <source>
        <dbReference type="ARBA" id="ARBA00022737"/>
    </source>
</evidence>
<dbReference type="EMBL" id="JABANN010000361">
    <property type="protein sequence ID" value="KAF4661237.1"/>
    <property type="molecule type" value="Genomic_DNA"/>
</dbReference>
<dbReference type="AlphaFoldDB" id="A0A7J6LPV4"/>
<evidence type="ECO:0000313" key="5">
    <source>
        <dbReference type="EMBL" id="KAF4661237.1"/>
    </source>
</evidence>
<feature type="repeat" description="ANK" evidence="3">
    <location>
        <begin position="171"/>
        <end position="203"/>
    </location>
</feature>
<evidence type="ECO:0000256" key="4">
    <source>
        <dbReference type="SAM" id="MobiDB-lite"/>
    </source>
</evidence>
<dbReference type="Pfam" id="PF12796">
    <property type="entry name" value="Ank_2"/>
    <property type="match status" value="1"/>
</dbReference>
<keyword evidence="2 3" id="KW-0040">ANK repeat</keyword>
<dbReference type="Proteomes" id="UP000572268">
    <property type="component" value="Unassembled WGS sequence"/>
</dbReference>
<dbReference type="PROSITE" id="PS50297">
    <property type="entry name" value="ANK_REP_REGION"/>
    <property type="match status" value="2"/>
</dbReference>
<organism evidence="5 6">
    <name type="scientific">Perkinsus olseni</name>
    <name type="common">Perkinsus atlanticus</name>
    <dbReference type="NCBI Taxonomy" id="32597"/>
    <lineage>
        <taxon>Eukaryota</taxon>
        <taxon>Sar</taxon>
        <taxon>Alveolata</taxon>
        <taxon>Perkinsozoa</taxon>
        <taxon>Perkinsea</taxon>
        <taxon>Perkinsida</taxon>
        <taxon>Perkinsidae</taxon>
        <taxon>Perkinsus</taxon>
    </lineage>
</organism>
<accession>A0A7J6LPV4</accession>
<dbReference type="SUPFAM" id="SSF48403">
    <property type="entry name" value="Ankyrin repeat"/>
    <property type="match status" value="1"/>
</dbReference>
<name>A0A7J6LPV4_PEROL</name>
<feature type="region of interest" description="Disordered" evidence="4">
    <location>
        <begin position="293"/>
        <end position="313"/>
    </location>
</feature>
<protein>
    <submittedName>
        <fullName evidence="5">Uncharacterized protein</fullName>
    </submittedName>
</protein>
<dbReference type="Gene3D" id="1.25.40.20">
    <property type="entry name" value="Ankyrin repeat-containing domain"/>
    <property type="match status" value="1"/>
</dbReference>